<dbReference type="OrthoDB" id="5917490at2"/>
<evidence type="ECO:0000313" key="1">
    <source>
        <dbReference type="EMBL" id="TCK17329.1"/>
    </source>
</evidence>
<protein>
    <recommendedName>
        <fullName evidence="3">Lipoprotein</fullName>
    </recommendedName>
</protein>
<dbReference type="Proteomes" id="UP000295707">
    <property type="component" value="Unassembled WGS sequence"/>
</dbReference>
<gene>
    <name evidence="1" type="ORF">DFR30_0557</name>
</gene>
<evidence type="ECO:0000313" key="2">
    <source>
        <dbReference type="Proteomes" id="UP000295707"/>
    </source>
</evidence>
<dbReference type="AlphaFoldDB" id="A0A4R1HDH5"/>
<organism evidence="1 2">
    <name type="scientific">Thiogranum longum</name>
    <dbReference type="NCBI Taxonomy" id="1537524"/>
    <lineage>
        <taxon>Bacteria</taxon>
        <taxon>Pseudomonadati</taxon>
        <taxon>Pseudomonadota</taxon>
        <taxon>Gammaproteobacteria</taxon>
        <taxon>Chromatiales</taxon>
        <taxon>Ectothiorhodospiraceae</taxon>
        <taxon>Thiogranum</taxon>
    </lineage>
</organism>
<proteinExistence type="predicted"/>
<evidence type="ECO:0008006" key="3">
    <source>
        <dbReference type="Google" id="ProtNLM"/>
    </source>
</evidence>
<reference evidence="1 2" key="1">
    <citation type="submission" date="2019-03" db="EMBL/GenBank/DDBJ databases">
        <title>Genomic Encyclopedia of Type Strains, Phase IV (KMG-IV): sequencing the most valuable type-strain genomes for metagenomic binning, comparative biology and taxonomic classification.</title>
        <authorList>
            <person name="Goeker M."/>
        </authorList>
    </citation>
    <scope>NUCLEOTIDE SEQUENCE [LARGE SCALE GENOMIC DNA]</scope>
    <source>
        <strain evidence="1 2">DSM 19610</strain>
    </source>
</reference>
<keyword evidence="2" id="KW-1185">Reference proteome</keyword>
<dbReference type="RefSeq" id="WP_132971211.1">
    <property type="nucleotide sequence ID" value="NZ_SMFX01000001.1"/>
</dbReference>
<accession>A0A4R1HDH5</accession>
<dbReference type="PROSITE" id="PS51257">
    <property type="entry name" value="PROKAR_LIPOPROTEIN"/>
    <property type="match status" value="1"/>
</dbReference>
<comment type="caution">
    <text evidence="1">The sequence shown here is derived from an EMBL/GenBank/DDBJ whole genome shotgun (WGS) entry which is preliminary data.</text>
</comment>
<dbReference type="EMBL" id="SMFX01000001">
    <property type="protein sequence ID" value="TCK17329.1"/>
    <property type="molecule type" value="Genomic_DNA"/>
</dbReference>
<sequence>MSRIHTCGQLVLLCLALTACSEKSAEAPPVQTLRLGSGCDVREGCAGRDDTGLSVTVRMAPHRSALKPFNVSLSSNTTLESVTVSLEMQGMEMGQNRYRLLKTDAGSWQADITLPICTSGRSDWIAVFDVQAEGRHSRLSVPFTLGN</sequence>
<name>A0A4R1HDH5_9GAMM</name>